<dbReference type="SMART" id="SM01045">
    <property type="entry name" value="BURP"/>
    <property type="match status" value="1"/>
</dbReference>
<accession>A0ABR2DMQ2</accession>
<dbReference type="InterPro" id="IPR004873">
    <property type="entry name" value="BURP_dom"/>
</dbReference>
<dbReference type="Pfam" id="PF03181">
    <property type="entry name" value="BURP"/>
    <property type="match status" value="1"/>
</dbReference>
<feature type="domain" description="BURP" evidence="1">
    <location>
        <begin position="1"/>
        <end position="120"/>
    </location>
</feature>
<proteinExistence type="predicted"/>
<dbReference type="PROSITE" id="PS51277">
    <property type="entry name" value="BURP"/>
    <property type="match status" value="1"/>
</dbReference>
<keyword evidence="3" id="KW-1185">Reference proteome</keyword>
<dbReference type="PANTHER" id="PTHR31236">
    <property type="entry name" value="BURP DOMAIN PROTEIN USPL1-LIKE"/>
    <property type="match status" value="1"/>
</dbReference>
<gene>
    <name evidence="2" type="ORF">V6N12_015288</name>
</gene>
<evidence type="ECO:0000259" key="1">
    <source>
        <dbReference type="PROSITE" id="PS51277"/>
    </source>
</evidence>
<dbReference type="Proteomes" id="UP001472677">
    <property type="component" value="Unassembled WGS sequence"/>
</dbReference>
<dbReference type="EMBL" id="JBBPBM010000024">
    <property type="protein sequence ID" value="KAK8542703.1"/>
    <property type="molecule type" value="Genomic_DNA"/>
</dbReference>
<dbReference type="InterPro" id="IPR044816">
    <property type="entry name" value="BURP"/>
</dbReference>
<sequence length="120" mass="13545">MPALEGELKRCSTSFEDFLDYVVSLLEKHVQIFTLSLKTKTSHPNLTVSDIIQLVGKSDVVCYKLTYAYVVYLCHSLKRTQLYKVYLIGDDSSRGTSLAACHQDTSSWSAKHLAFHVLKV</sequence>
<comment type="caution">
    <text evidence="2">The sequence shown here is derived from an EMBL/GenBank/DDBJ whole genome shotgun (WGS) entry which is preliminary data.</text>
</comment>
<dbReference type="PANTHER" id="PTHR31236:SF2">
    <property type="entry name" value="BURP DOMAIN PROTEIN RD22"/>
    <property type="match status" value="1"/>
</dbReference>
<evidence type="ECO:0000313" key="2">
    <source>
        <dbReference type="EMBL" id="KAK8542703.1"/>
    </source>
</evidence>
<reference evidence="2 3" key="1">
    <citation type="journal article" date="2024" name="G3 (Bethesda)">
        <title>Genome assembly of Hibiscus sabdariffa L. provides insights into metabolisms of medicinal natural products.</title>
        <authorList>
            <person name="Kim T."/>
        </authorList>
    </citation>
    <scope>NUCLEOTIDE SEQUENCE [LARGE SCALE GENOMIC DNA]</scope>
    <source>
        <strain evidence="2">TK-2024</strain>
        <tissue evidence="2">Old leaves</tissue>
    </source>
</reference>
<name>A0ABR2DMQ2_9ROSI</name>
<protein>
    <recommendedName>
        <fullName evidence="1">BURP domain-containing protein</fullName>
    </recommendedName>
</protein>
<evidence type="ECO:0000313" key="3">
    <source>
        <dbReference type="Proteomes" id="UP001472677"/>
    </source>
</evidence>
<organism evidence="2 3">
    <name type="scientific">Hibiscus sabdariffa</name>
    <name type="common">roselle</name>
    <dbReference type="NCBI Taxonomy" id="183260"/>
    <lineage>
        <taxon>Eukaryota</taxon>
        <taxon>Viridiplantae</taxon>
        <taxon>Streptophyta</taxon>
        <taxon>Embryophyta</taxon>
        <taxon>Tracheophyta</taxon>
        <taxon>Spermatophyta</taxon>
        <taxon>Magnoliopsida</taxon>
        <taxon>eudicotyledons</taxon>
        <taxon>Gunneridae</taxon>
        <taxon>Pentapetalae</taxon>
        <taxon>rosids</taxon>
        <taxon>malvids</taxon>
        <taxon>Malvales</taxon>
        <taxon>Malvaceae</taxon>
        <taxon>Malvoideae</taxon>
        <taxon>Hibiscus</taxon>
    </lineage>
</organism>